<comment type="caution">
    <text evidence="2">The sequence shown here is derived from an EMBL/GenBank/DDBJ whole genome shotgun (WGS) entry which is preliminary data.</text>
</comment>
<name>A0A2N0BCS8_9LEPT</name>
<evidence type="ECO:0000256" key="1">
    <source>
        <dbReference type="SAM" id="MobiDB-lite"/>
    </source>
</evidence>
<gene>
    <name evidence="2" type="ORF">CH379_02880</name>
</gene>
<reference evidence="2" key="1">
    <citation type="submission" date="2017-07" db="EMBL/GenBank/DDBJ databases">
        <title>Leptospira spp. isolated from tropical soils.</title>
        <authorList>
            <person name="Thibeaux R."/>
            <person name="Iraola G."/>
            <person name="Ferres I."/>
            <person name="Bierque E."/>
            <person name="Girault D."/>
            <person name="Soupe-Gilbert M.-E."/>
            <person name="Picardeau M."/>
            <person name="Goarant C."/>
        </authorList>
    </citation>
    <scope>NUCLEOTIDE SEQUENCE [LARGE SCALE GENOMIC DNA]</scope>
    <source>
        <strain evidence="2">ATI7-C-A5</strain>
    </source>
</reference>
<organism evidence="2">
    <name type="scientific">Leptospira ellisii</name>
    <dbReference type="NCBI Taxonomy" id="2023197"/>
    <lineage>
        <taxon>Bacteria</taxon>
        <taxon>Pseudomonadati</taxon>
        <taxon>Spirochaetota</taxon>
        <taxon>Spirochaetia</taxon>
        <taxon>Leptospirales</taxon>
        <taxon>Leptospiraceae</taxon>
        <taxon>Leptospira</taxon>
    </lineage>
</organism>
<proteinExistence type="predicted"/>
<evidence type="ECO:0000313" key="2">
    <source>
        <dbReference type="EMBL" id="PJZ94372.1"/>
    </source>
</evidence>
<protein>
    <submittedName>
        <fullName evidence="2">Uncharacterized protein</fullName>
    </submittedName>
</protein>
<dbReference type="EMBL" id="NPEF01000017">
    <property type="protein sequence ID" value="PJZ94372.1"/>
    <property type="molecule type" value="Genomic_DNA"/>
</dbReference>
<feature type="region of interest" description="Disordered" evidence="1">
    <location>
        <begin position="1"/>
        <end position="35"/>
    </location>
</feature>
<sequence length="71" mass="8179">MEKIGTGPIVTRDGTRRIPRSGTFLPGGGRVRRKSCHRDLKKKPFLWFSISIPRGIVYHRIHPDRSKRIAN</sequence>
<accession>A0A2N0BCS8</accession>
<accession>A0A2N0BG57</accession>
<dbReference type="AlphaFoldDB" id="A0A2N0BCS8"/>